<comment type="caution">
    <text evidence="3">The sequence shown here is derived from an EMBL/GenBank/DDBJ whole genome shotgun (WGS) entry which is preliminary data.</text>
</comment>
<evidence type="ECO:0000313" key="2">
    <source>
        <dbReference type="EMBL" id="CDQ11104.1"/>
    </source>
</evidence>
<reference evidence="3" key="2">
    <citation type="submission" date="2014-07" db="EMBL/GenBank/DDBJ databases">
        <title>Initial genome analysis of the psychrotolerant acidophile Acidithiobacillus ferrivorans CF27: insights into iron and sulfur oxidation pathways and into biofilm formation.</title>
        <authorList>
            <person name="Talla E."/>
            <person name="Hedrich S."/>
            <person name="Mangenot S."/>
            <person name="Ji B."/>
            <person name="Johnson D.B."/>
            <person name="Barbe V."/>
            <person name="Bonnefoy V."/>
        </authorList>
    </citation>
    <scope>NUCLEOTIDE SEQUENCE [LARGE SCALE GENOMIC DNA]</scope>
    <source>
        <strain evidence="3">CF27</strain>
    </source>
</reference>
<dbReference type="AlphaFoldDB" id="A0A060UTM9"/>
<reference evidence="3" key="1">
    <citation type="submission" date="2014-03" db="EMBL/GenBank/DDBJ databases">
        <authorList>
            <person name="Genoscope - CEA"/>
        </authorList>
    </citation>
    <scope>NUCLEOTIDE SEQUENCE [LARGE SCALE GENOMIC DNA]</scope>
    <source>
        <strain evidence="3">CF27</strain>
    </source>
</reference>
<organism evidence="3">
    <name type="scientific">Acidithiobacillus ferrivorans</name>
    <dbReference type="NCBI Taxonomy" id="160808"/>
    <lineage>
        <taxon>Bacteria</taxon>
        <taxon>Pseudomonadati</taxon>
        <taxon>Pseudomonadota</taxon>
        <taxon>Acidithiobacillia</taxon>
        <taxon>Acidithiobacillales</taxon>
        <taxon>Acidithiobacillaceae</taxon>
        <taxon>Acidithiobacillus</taxon>
    </lineage>
</organism>
<feature type="region of interest" description="Disordered" evidence="1">
    <location>
        <begin position="1"/>
        <end position="37"/>
    </location>
</feature>
<name>A0A060UTM9_9PROT</name>
<evidence type="ECO:0000256" key="1">
    <source>
        <dbReference type="SAM" id="MobiDB-lite"/>
    </source>
</evidence>
<protein>
    <submittedName>
        <fullName evidence="3">Uncharacterized protein</fullName>
    </submittedName>
</protein>
<sequence length="84" mass="8654">MPQAVGDKVPRGGRSGEPKARTGGAAGSPPGRFAPGAEGDKRALLFLGFPPPEALKAFFKVKKRARVTFLQTSAIIEFSVGSGG</sequence>
<feature type="compositionally biased region" description="Basic and acidic residues" evidence="1">
    <location>
        <begin position="8"/>
        <end position="20"/>
    </location>
</feature>
<evidence type="ECO:0000313" key="3">
    <source>
        <dbReference type="EMBL" id="CDQ11681.1"/>
    </source>
</evidence>
<proteinExistence type="predicted"/>
<gene>
    <name evidence="2" type="ORF">AFERRI_520005</name>
    <name evidence="3" type="ORF">AFERRI_580014</name>
</gene>
<accession>A0A060UTM9</accession>
<dbReference type="EMBL" id="CCCS020000048">
    <property type="protein sequence ID" value="CDQ11104.1"/>
    <property type="molecule type" value="Genomic_DNA"/>
</dbReference>
<dbReference type="EMBL" id="CCCS020000054">
    <property type="protein sequence ID" value="CDQ11681.1"/>
    <property type="molecule type" value="Genomic_DNA"/>
</dbReference>